<feature type="transmembrane region" description="Helical" evidence="2">
    <location>
        <begin position="257"/>
        <end position="277"/>
    </location>
</feature>
<accession>A0A3Q3JZ14</accession>
<dbReference type="GO" id="GO:0045055">
    <property type="term" value="P:regulated exocytosis"/>
    <property type="evidence" value="ECO:0007669"/>
    <property type="project" value="TreeGrafter"/>
</dbReference>
<evidence type="ECO:0008006" key="5">
    <source>
        <dbReference type="Google" id="ProtNLM"/>
    </source>
</evidence>
<reference evidence="3" key="1">
    <citation type="submission" date="2025-08" db="UniProtKB">
        <authorList>
            <consortium name="Ensembl"/>
        </authorList>
    </citation>
    <scope>IDENTIFICATION</scope>
</reference>
<evidence type="ECO:0000256" key="2">
    <source>
        <dbReference type="SAM" id="Phobius"/>
    </source>
</evidence>
<evidence type="ECO:0000313" key="4">
    <source>
        <dbReference type="Proteomes" id="UP000261600"/>
    </source>
</evidence>
<dbReference type="GO" id="GO:0005765">
    <property type="term" value="C:lysosomal membrane"/>
    <property type="evidence" value="ECO:0007669"/>
    <property type="project" value="TreeGrafter"/>
</dbReference>
<evidence type="ECO:0000313" key="3">
    <source>
        <dbReference type="Ensembl" id="ENSMALP00000021990.1"/>
    </source>
</evidence>
<feature type="transmembrane region" description="Helical" evidence="2">
    <location>
        <begin position="233"/>
        <end position="250"/>
    </location>
</feature>
<dbReference type="AlphaFoldDB" id="A0A3Q3JZ14"/>
<keyword evidence="2" id="KW-1133">Transmembrane helix</keyword>
<name>A0A3Q3JZ14_MONAL</name>
<sequence length="368" mass="41251">MGENEGMKTRQTERDDEMVRSAIMEPSTLQWPGDRQTGGHAGAHEEEGAGLQSHPEKEEPVENKLPEKAAQVFTLDVLPSPSPPTEHEALWEMEPEKSPFLGPRGVQQDYNQQVYQYEWTRDTPPSRCGQCCPSRDTLKMGVSLMTSALFFPFLVWGGFVFLPFDAPLMDGAPLRLIYTLRCSVFAATPIILGEYTTNEEPGPTGMVLGCSNAFGEVELQEVSIHRHFISESTSLFMIYFLQLIVMAMYLSQEQLKLVPLLTIVCLFCASRLVYWVAAAFGSSIRGFGFGLSFLPSLTMVVANIYFIFTVEARAQTLSRVALSQVAHNRSQFVSDAFSPTGNIWFGLCVEAHRRWDMKWSGSQFVIWS</sequence>
<feature type="compositionally biased region" description="Basic and acidic residues" evidence="1">
    <location>
        <begin position="1"/>
        <end position="19"/>
    </location>
</feature>
<protein>
    <recommendedName>
        <fullName evidence="5">Transmembrane protein 79b</fullName>
    </recommendedName>
</protein>
<proteinExistence type="predicted"/>
<reference evidence="3" key="2">
    <citation type="submission" date="2025-09" db="UniProtKB">
        <authorList>
            <consortium name="Ensembl"/>
        </authorList>
    </citation>
    <scope>IDENTIFICATION</scope>
</reference>
<feature type="compositionally biased region" description="Basic and acidic residues" evidence="1">
    <location>
        <begin position="54"/>
        <end position="63"/>
    </location>
</feature>
<organism evidence="3 4">
    <name type="scientific">Monopterus albus</name>
    <name type="common">Swamp eel</name>
    <dbReference type="NCBI Taxonomy" id="43700"/>
    <lineage>
        <taxon>Eukaryota</taxon>
        <taxon>Metazoa</taxon>
        <taxon>Chordata</taxon>
        <taxon>Craniata</taxon>
        <taxon>Vertebrata</taxon>
        <taxon>Euteleostomi</taxon>
        <taxon>Actinopterygii</taxon>
        <taxon>Neopterygii</taxon>
        <taxon>Teleostei</taxon>
        <taxon>Neoteleostei</taxon>
        <taxon>Acanthomorphata</taxon>
        <taxon>Anabantaria</taxon>
        <taxon>Synbranchiformes</taxon>
        <taxon>Synbranchidae</taxon>
        <taxon>Monopterus</taxon>
    </lineage>
</organism>
<keyword evidence="2" id="KW-0812">Transmembrane</keyword>
<dbReference type="GO" id="GO:0032588">
    <property type="term" value="C:trans-Golgi network membrane"/>
    <property type="evidence" value="ECO:0007669"/>
    <property type="project" value="TreeGrafter"/>
</dbReference>
<dbReference type="Proteomes" id="UP000261600">
    <property type="component" value="Unplaced"/>
</dbReference>
<feature type="transmembrane region" description="Helical" evidence="2">
    <location>
        <begin position="289"/>
        <end position="308"/>
    </location>
</feature>
<dbReference type="Ensembl" id="ENSMALT00000022412.1">
    <property type="protein sequence ID" value="ENSMALP00000021990.1"/>
    <property type="gene ID" value="ENSMALG00000015356.1"/>
</dbReference>
<dbReference type="PANTHER" id="PTHR31004:SF4">
    <property type="entry name" value="TRANSMEMBRANE PROTEIN 79"/>
    <property type="match status" value="1"/>
</dbReference>
<keyword evidence="2" id="KW-0472">Membrane</keyword>
<feature type="transmembrane region" description="Helical" evidence="2">
    <location>
        <begin position="144"/>
        <end position="164"/>
    </location>
</feature>
<feature type="region of interest" description="Disordered" evidence="1">
    <location>
        <begin position="1"/>
        <end position="63"/>
    </location>
</feature>
<evidence type="ECO:0000256" key="1">
    <source>
        <dbReference type="SAM" id="MobiDB-lite"/>
    </source>
</evidence>
<dbReference type="PANTHER" id="PTHR31004">
    <property type="entry name" value="TRANSMEMBRANE PROTEIN 79"/>
    <property type="match status" value="1"/>
</dbReference>
<keyword evidence="4" id="KW-1185">Reference proteome</keyword>